<sequence length="265" mass="28897">MTDRDGGRVAARGGRGGGRERWASGDAWDSPERHRPDWVHEDRANPFRGSPRRRSPGYEQREQQHHRRMPSGPPQQRYYGPPMAPPARGPSPSSSSYHLPSAVRPWNTAGAGAVPDFHRSYKPLPQQRESFSNRRISPQFPAREGGGLVGGPPLPPSGRGVLYAGPVPVPTGPQPPFKPARPPPPPYAPSPHRRPPFPHTPSHGSAGSFSPSKPQVGKPLQRIAWAPEKEKEACSSSFLRAALFSAPFGRGQSSREGTLPVCHIY</sequence>
<feature type="compositionally biased region" description="Low complexity" evidence="1">
    <location>
        <begin position="90"/>
        <end position="102"/>
    </location>
</feature>
<dbReference type="EMBL" id="JAEFCI010000977">
    <property type="protein sequence ID" value="KAG5463210.1"/>
    <property type="molecule type" value="Genomic_DNA"/>
</dbReference>
<accession>A0A8H8A1G0</accession>
<evidence type="ECO:0000313" key="3">
    <source>
        <dbReference type="Proteomes" id="UP000673691"/>
    </source>
</evidence>
<feature type="compositionally biased region" description="Basic and acidic residues" evidence="1">
    <location>
        <begin position="30"/>
        <end position="45"/>
    </location>
</feature>
<comment type="caution">
    <text evidence="2">The sequence shown here is derived from an EMBL/GenBank/DDBJ whole genome shotgun (WGS) entry which is preliminary data.</text>
</comment>
<organism evidence="2 3">
    <name type="scientific">Olpidium bornovanus</name>
    <dbReference type="NCBI Taxonomy" id="278681"/>
    <lineage>
        <taxon>Eukaryota</taxon>
        <taxon>Fungi</taxon>
        <taxon>Fungi incertae sedis</taxon>
        <taxon>Olpidiomycota</taxon>
        <taxon>Olpidiomycotina</taxon>
        <taxon>Olpidiomycetes</taxon>
        <taxon>Olpidiales</taxon>
        <taxon>Olpidiaceae</taxon>
        <taxon>Olpidium</taxon>
    </lineage>
</organism>
<name>A0A8H8A1G0_9FUNG</name>
<feature type="region of interest" description="Disordered" evidence="1">
    <location>
        <begin position="1"/>
        <end position="227"/>
    </location>
</feature>
<feature type="compositionally biased region" description="Polar residues" evidence="1">
    <location>
        <begin position="127"/>
        <end position="136"/>
    </location>
</feature>
<dbReference type="AlphaFoldDB" id="A0A8H8A1G0"/>
<evidence type="ECO:0000313" key="2">
    <source>
        <dbReference type="EMBL" id="KAG5463210.1"/>
    </source>
</evidence>
<reference evidence="2 3" key="1">
    <citation type="journal article" name="Sci. Rep.">
        <title>Genome-scale phylogenetic analyses confirm Olpidium as the closest living zoosporic fungus to the non-flagellated, terrestrial fungi.</title>
        <authorList>
            <person name="Chang Y."/>
            <person name="Rochon D."/>
            <person name="Sekimoto S."/>
            <person name="Wang Y."/>
            <person name="Chovatia M."/>
            <person name="Sandor L."/>
            <person name="Salamov A."/>
            <person name="Grigoriev I.V."/>
            <person name="Stajich J.E."/>
            <person name="Spatafora J.W."/>
        </authorList>
    </citation>
    <scope>NUCLEOTIDE SEQUENCE [LARGE SCALE GENOMIC DNA]</scope>
    <source>
        <strain evidence="2">S191</strain>
    </source>
</reference>
<proteinExistence type="predicted"/>
<evidence type="ECO:0000256" key="1">
    <source>
        <dbReference type="SAM" id="MobiDB-lite"/>
    </source>
</evidence>
<feature type="compositionally biased region" description="Pro residues" evidence="1">
    <location>
        <begin position="167"/>
        <end position="189"/>
    </location>
</feature>
<dbReference type="Proteomes" id="UP000673691">
    <property type="component" value="Unassembled WGS sequence"/>
</dbReference>
<feature type="compositionally biased region" description="Polar residues" evidence="1">
    <location>
        <begin position="203"/>
        <end position="213"/>
    </location>
</feature>
<protein>
    <submittedName>
        <fullName evidence="2">Uncharacterized protein</fullName>
    </submittedName>
</protein>
<keyword evidence="3" id="KW-1185">Reference proteome</keyword>
<gene>
    <name evidence="2" type="ORF">BJ554DRAFT_1009</name>
</gene>
<feature type="compositionally biased region" description="Low complexity" evidence="1">
    <location>
        <begin position="157"/>
        <end position="166"/>
    </location>
</feature>